<dbReference type="EMBL" id="BGPR01000243">
    <property type="protein sequence ID" value="GBM07490.1"/>
    <property type="molecule type" value="Genomic_DNA"/>
</dbReference>
<proteinExistence type="predicted"/>
<dbReference type="Proteomes" id="UP000499080">
    <property type="component" value="Unassembled WGS sequence"/>
</dbReference>
<protein>
    <submittedName>
        <fullName evidence="1">Uncharacterized protein</fullName>
    </submittedName>
</protein>
<name>A0A4Y2CSV7_ARAVE</name>
<accession>A0A4Y2CSV7</accession>
<comment type="caution">
    <text evidence="1">The sequence shown here is derived from an EMBL/GenBank/DDBJ whole genome shotgun (WGS) entry which is preliminary data.</text>
</comment>
<organism evidence="1 2">
    <name type="scientific">Araneus ventricosus</name>
    <name type="common">Orbweaver spider</name>
    <name type="synonym">Epeira ventricosa</name>
    <dbReference type="NCBI Taxonomy" id="182803"/>
    <lineage>
        <taxon>Eukaryota</taxon>
        <taxon>Metazoa</taxon>
        <taxon>Ecdysozoa</taxon>
        <taxon>Arthropoda</taxon>
        <taxon>Chelicerata</taxon>
        <taxon>Arachnida</taxon>
        <taxon>Araneae</taxon>
        <taxon>Araneomorphae</taxon>
        <taxon>Entelegynae</taxon>
        <taxon>Araneoidea</taxon>
        <taxon>Araneidae</taxon>
        <taxon>Araneus</taxon>
    </lineage>
</organism>
<keyword evidence="2" id="KW-1185">Reference proteome</keyword>
<reference evidence="1 2" key="1">
    <citation type="journal article" date="2019" name="Sci. Rep.">
        <title>Orb-weaving spider Araneus ventricosus genome elucidates the spidroin gene catalogue.</title>
        <authorList>
            <person name="Kono N."/>
            <person name="Nakamura H."/>
            <person name="Ohtoshi R."/>
            <person name="Moran D.A.P."/>
            <person name="Shinohara A."/>
            <person name="Yoshida Y."/>
            <person name="Fujiwara M."/>
            <person name="Mori M."/>
            <person name="Tomita M."/>
            <person name="Arakawa K."/>
        </authorList>
    </citation>
    <scope>NUCLEOTIDE SEQUENCE [LARGE SCALE GENOMIC DNA]</scope>
</reference>
<sequence length="118" mass="13674">MPSLFPCPECHSITRKIDHSGTLTIEQPLVKCKSRDAFPQPNCREGIINRATLRIGAMSTWQIFRVVIGYLHNCIFRNSDFGMRTIWQVFEQTPILWFPGDCRMLLISVTKYRLITSL</sequence>
<gene>
    <name evidence="1" type="ORF">AVEN_100698_1</name>
</gene>
<evidence type="ECO:0000313" key="2">
    <source>
        <dbReference type="Proteomes" id="UP000499080"/>
    </source>
</evidence>
<dbReference type="AlphaFoldDB" id="A0A4Y2CSV7"/>
<evidence type="ECO:0000313" key="1">
    <source>
        <dbReference type="EMBL" id="GBM07490.1"/>
    </source>
</evidence>